<dbReference type="EMBL" id="JAMGBA010000001">
    <property type="protein sequence ID" value="MCL6698144.1"/>
    <property type="molecule type" value="Genomic_DNA"/>
</dbReference>
<sequence length="166" mass="17362">MRNRVVLVSILLAAGCSSPMTKEPSLAPRAAESIDPRLPIPDPVPTGTVNAELAARLNALVETARAAAPAFNAQESEASRLAASAGPMASESWIAAQQALSRLVERHGVTTRAAGDIDALAANRLEGQHWIRPSDREAIAAAAAEVGSINNAQTEAIQRLTSRLAR</sequence>
<dbReference type="Proteomes" id="UP001203410">
    <property type="component" value="Unassembled WGS sequence"/>
</dbReference>
<name>A0ABT0RTA7_9SPHN</name>
<gene>
    <name evidence="1" type="ORF">LZ496_05020</name>
</gene>
<keyword evidence="2" id="KW-1185">Reference proteome</keyword>
<protein>
    <recommendedName>
        <fullName evidence="3">Lipoprotein</fullName>
    </recommendedName>
</protein>
<proteinExistence type="predicted"/>
<comment type="caution">
    <text evidence="1">The sequence shown here is derived from an EMBL/GenBank/DDBJ whole genome shotgun (WGS) entry which is preliminary data.</text>
</comment>
<reference evidence="1 2" key="1">
    <citation type="submission" date="2022-05" db="EMBL/GenBank/DDBJ databases">
        <authorList>
            <person name="Jo J.-H."/>
            <person name="Im W.-T."/>
        </authorList>
    </citation>
    <scope>NUCLEOTIDE SEQUENCE [LARGE SCALE GENOMIC DNA]</scope>
    <source>
        <strain evidence="1 2">NSE70-1</strain>
    </source>
</reference>
<evidence type="ECO:0008006" key="3">
    <source>
        <dbReference type="Google" id="ProtNLM"/>
    </source>
</evidence>
<evidence type="ECO:0000313" key="1">
    <source>
        <dbReference type="EMBL" id="MCL6698144.1"/>
    </source>
</evidence>
<evidence type="ECO:0000313" key="2">
    <source>
        <dbReference type="Proteomes" id="UP001203410"/>
    </source>
</evidence>
<dbReference type="PROSITE" id="PS51257">
    <property type="entry name" value="PROKAR_LIPOPROTEIN"/>
    <property type="match status" value="1"/>
</dbReference>
<accession>A0ABT0RTA7</accession>
<organism evidence="1 2">
    <name type="scientific">Sphingomonas caseinilyticus</name>
    <dbReference type="NCBI Taxonomy" id="2908205"/>
    <lineage>
        <taxon>Bacteria</taxon>
        <taxon>Pseudomonadati</taxon>
        <taxon>Pseudomonadota</taxon>
        <taxon>Alphaproteobacteria</taxon>
        <taxon>Sphingomonadales</taxon>
        <taxon>Sphingomonadaceae</taxon>
        <taxon>Sphingomonas</taxon>
    </lineage>
</organism>
<dbReference type="RefSeq" id="WP_249903483.1">
    <property type="nucleotide sequence ID" value="NZ_JAMGBA010000001.1"/>
</dbReference>